<evidence type="ECO:0000256" key="1">
    <source>
        <dbReference type="SAM" id="MobiDB-lite"/>
    </source>
</evidence>
<gene>
    <name evidence="2" type="ORF">R3P38DRAFT_3228930</name>
</gene>
<feature type="compositionally biased region" description="Basic residues" evidence="1">
    <location>
        <begin position="14"/>
        <end position="29"/>
    </location>
</feature>
<feature type="region of interest" description="Disordered" evidence="1">
    <location>
        <begin position="1"/>
        <end position="30"/>
    </location>
</feature>
<keyword evidence="3" id="KW-1185">Reference proteome</keyword>
<sequence>MPASSHPPQDISHRYHPGTGHRRSRRRPRINLPLRIPSTALARCRRYIPIHRDHTFLALVFAPTRYRRLPPRGPTRATPFAASLS</sequence>
<protein>
    <submittedName>
        <fullName evidence="2">Uncharacterized protein</fullName>
    </submittedName>
</protein>
<name>A0AAV9ZPY4_9AGAR</name>
<proteinExistence type="predicted"/>
<comment type="caution">
    <text evidence="2">The sequence shown here is derived from an EMBL/GenBank/DDBJ whole genome shotgun (WGS) entry which is preliminary data.</text>
</comment>
<dbReference type="EMBL" id="JAWWNJ010000123">
    <property type="protein sequence ID" value="KAK6988362.1"/>
    <property type="molecule type" value="Genomic_DNA"/>
</dbReference>
<accession>A0AAV9ZPY4</accession>
<evidence type="ECO:0000313" key="2">
    <source>
        <dbReference type="EMBL" id="KAK6988362.1"/>
    </source>
</evidence>
<evidence type="ECO:0000313" key="3">
    <source>
        <dbReference type="Proteomes" id="UP001362999"/>
    </source>
</evidence>
<dbReference type="Proteomes" id="UP001362999">
    <property type="component" value="Unassembled WGS sequence"/>
</dbReference>
<organism evidence="2 3">
    <name type="scientific">Favolaschia claudopus</name>
    <dbReference type="NCBI Taxonomy" id="2862362"/>
    <lineage>
        <taxon>Eukaryota</taxon>
        <taxon>Fungi</taxon>
        <taxon>Dikarya</taxon>
        <taxon>Basidiomycota</taxon>
        <taxon>Agaricomycotina</taxon>
        <taxon>Agaricomycetes</taxon>
        <taxon>Agaricomycetidae</taxon>
        <taxon>Agaricales</taxon>
        <taxon>Marasmiineae</taxon>
        <taxon>Mycenaceae</taxon>
        <taxon>Favolaschia</taxon>
    </lineage>
</organism>
<reference evidence="2 3" key="1">
    <citation type="journal article" date="2024" name="J Genomics">
        <title>Draft genome sequencing and assembly of Favolaschia claudopus CIRM-BRFM 2984 isolated from oak limbs.</title>
        <authorList>
            <person name="Navarro D."/>
            <person name="Drula E."/>
            <person name="Chaduli D."/>
            <person name="Cazenave R."/>
            <person name="Ahrendt S."/>
            <person name="Wang J."/>
            <person name="Lipzen A."/>
            <person name="Daum C."/>
            <person name="Barry K."/>
            <person name="Grigoriev I.V."/>
            <person name="Favel A."/>
            <person name="Rosso M.N."/>
            <person name="Martin F."/>
        </authorList>
    </citation>
    <scope>NUCLEOTIDE SEQUENCE [LARGE SCALE GENOMIC DNA]</scope>
    <source>
        <strain evidence="2 3">CIRM-BRFM 2984</strain>
    </source>
</reference>
<dbReference type="AlphaFoldDB" id="A0AAV9ZPY4"/>